<gene>
    <name evidence="2" type="ORF">MNBD_CHLOROFLEXI01-2354</name>
</gene>
<organism evidence="2">
    <name type="scientific">hydrothermal vent metagenome</name>
    <dbReference type="NCBI Taxonomy" id="652676"/>
    <lineage>
        <taxon>unclassified sequences</taxon>
        <taxon>metagenomes</taxon>
        <taxon>ecological metagenomes</taxon>
    </lineage>
</organism>
<reference evidence="2" key="1">
    <citation type="submission" date="2018-06" db="EMBL/GenBank/DDBJ databases">
        <authorList>
            <person name="Zhirakovskaya E."/>
        </authorList>
    </citation>
    <scope>NUCLEOTIDE SEQUENCE</scope>
</reference>
<protein>
    <submittedName>
        <fullName evidence="2">Phospho-N-acetylmuramoyl-pentapeptide-transferase</fullName>
        <ecNumber evidence="2">2.7.8.13</ecNumber>
    </submittedName>
</protein>
<evidence type="ECO:0000313" key="2">
    <source>
        <dbReference type="EMBL" id="VAW32502.1"/>
    </source>
</evidence>
<feature type="transmembrane region" description="Helical" evidence="1">
    <location>
        <begin position="53"/>
        <end position="73"/>
    </location>
</feature>
<keyword evidence="1" id="KW-0472">Membrane</keyword>
<dbReference type="EC" id="2.7.8.13" evidence="2"/>
<keyword evidence="1" id="KW-1133">Transmembrane helix</keyword>
<evidence type="ECO:0000256" key="1">
    <source>
        <dbReference type="SAM" id="Phobius"/>
    </source>
</evidence>
<dbReference type="GO" id="GO:0016740">
    <property type="term" value="F:transferase activity"/>
    <property type="evidence" value="ECO:0007669"/>
    <property type="project" value="UniProtKB-KW"/>
</dbReference>
<dbReference type="PROSITE" id="PS01347">
    <property type="entry name" value="MRAY_1"/>
    <property type="match status" value="1"/>
</dbReference>
<accession>A0A3B0V141</accession>
<dbReference type="InterPro" id="IPR018480">
    <property type="entry name" value="PNAcMuramoyl-5peptid_Trfase_CS"/>
</dbReference>
<keyword evidence="2" id="KW-0808">Transferase</keyword>
<feature type="transmembrane region" description="Helical" evidence="1">
    <location>
        <begin position="79"/>
        <end position="96"/>
    </location>
</feature>
<dbReference type="EMBL" id="UOEU01000365">
    <property type="protein sequence ID" value="VAW32502.1"/>
    <property type="molecule type" value="Genomic_DNA"/>
</dbReference>
<feature type="non-terminal residue" evidence="2">
    <location>
        <position position="99"/>
    </location>
</feature>
<keyword evidence="1" id="KW-0812">Transmembrane</keyword>
<name>A0A3B0V141_9ZZZZ</name>
<dbReference type="AlphaFoldDB" id="A0A3B0V141"/>
<feature type="transmembrane region" description="Helical" evidence="1">
    <location>
        <begin position="6"/>
        <end position="26"/>
    </location>
</feature>
<sequence>MAFALTLGGVTFLMAVIWGSPLVELMRRLKMGKQIRIDGPQTHMVKMGTPSMGGILIVAWVVIISILVNIVQIVQDLEIAESAIIPVGVMVAYAILGGI</sequence>
<dbReference type="Pfam" id="PF10555">
    <property type="entry name" value="MraY_sig1"/>
    <property type="match status" value="1"/>
</dbReference>
<proteinExistence type="predicted"/>